<comment type="subcellular location">
    <subcellularLocation>
        <location evidence="2">Mitochondrion</location>
    </subcellularLocation>
</comment>
<dbReference type="InterPro" id="IPR036525">
    <property type="entry name" value="Tubulin/FtsZ_GTPase_sf"/>
</dbReference>
<dbReference type="EMBL" id="JADGJQ010000027">
    <property type="protein sequence ID" value="KAJ3178326.1"/>
    <property type="molecule type" value="Genomic_DNA"/>
</dbReference>
<reference evidence="7" key="1">
    <citation type="submission" date="2020-05" db="EMBL/GenBank/DDBJ databases">
        <title>Phylogenomic resolution of chytrid fungi.</title>
        <authorList>
            <person name="Stajich J.E."/>
            <person name="Amses K."/>
            <person name="Simmons R."/>
            <person name="Seto K."/>
            <person name="Myers J."/>
            <person name="Bonds A."/>
            <person name="Quandt C.A."/>
            <person name="Barry K."/>
            <person name="Liu P."/>
            <person name="Grigoriev I."/>
            <person name="Longcore J.E."/>
            <person name="James T.Y."/>
        </authorList>
    </citation>
    <scope>NUCLEOTIDE SEQUENCE</scope>
    <source>
        <strain evidence="7">JEL0379</strain>
    </source>
</reference>
<evidence type="ECO:0000313" key="7">
    <source>
        <dbReference type="EMBL" id="KAJ3178326.1"/>
    </source>
</evidence>
<dbReference type="InterPro" id="IPR049942">
    <property type="entry name" value="DML1/Misato"/>
</dbReference>
<proteinExistence type="inferred from homology"/>
<comment type="similarity">
    <text evidence="3">Belongs to the misato family.</text>
</comment>
<protein>
    <submittedName>
        <fullName evidence="7">Protein misato 1</fullName>
    </submittedName>
</protein>
<name>A0AAD5TJM9_9FUNG</name>
<dbReference type="AlphaFoldDB" id="A0AAD5TJM9"/>
<feature type="domain" description="Misato Segment II tubulin-like" evidence="5">
    <location>
        <begin position="3"/>
        <end position="120"/>
    </location>
</feature>
<accession>A0AAD5TJM9</accession>
<evidence type="ECO:0000256" key="1">
    <source>
        <dbReference type="ARBA" id="ARBA00003757"/>
    </source>
</evidence>
<keyword evidence="8" id="KW-1185">Reference proteome</keyword>
<comment type="caution">
    <text evidence="7">The sequence shown here is derived from an EMBL/GenBank/DDBJ whole genome shotgun (WGS) entry which is preliminary data.</text>
</comment>
<dbReference type="PANTHER" id="PTHR13391:SF0">
    <property type="entry name" value="PROTEIN MISATO HOMOLOG 1"/>
    <property type="match status" value="1"/>
</dbReference>
<evidence type="ECO:0000259" key="6">
    <source>
        <dbReference type="Pfam" id="PF14881"/>
    </source>
</evidence>
<feature type="domain" description="DML1/Misato tubulin" evidence="6">
    <location>
        <begin position="141"/>
        <end position="326"/>
    </location>
</feature>
<dbReference type="InterPro" id="IPR019605">
    <property type="entry name" value="Misato_II_tubulin-like"/>
</dbReference>
<dbReference type="CDD" id="cd06060">
    <property type="entry name" value="misato"/>
    <property type="match status" value="1"/>
</dbReference>
<dbReference type="Proteomes" id="UP001212152">
    <property type="component" value="Unassembled WGS sequence"/>
</dbReference>
<sequence>MPREILTLQLGHTANFVGTHFWNTQDAYFALSETAAAPAAPELDHDVLYRAGRNVYGEETYTPRLVILDLKGSLKTLKKVSPLYEAADDDGSSAAATWGGKVERHAQEPYAKNDFLTHLDENASHSSSTEPAQSFSTHLESSVTVWSDFNKLYYHPKTVVEVPHFLHDDDLKPFSAFTQGLDVMADHDFRDEFLEERMRFFVEESDSLQGFNLIADATDGFAGITANLLEYISDEFSKKSAMTFGVHPPFDRFDTDKGRKVATLNSSLLIEAAARSSSLYVPLYAPYAAGGGDNAWRYLKNDLSSTYKWSACLAAGIETALLPVRLKMHALQLGTLAELVSGGSARTVAGLSLGLPFPLHSGGSYADAFAGAGKEQRADWMADLTLQRGYDQLGDEFGQCFVVRGIPELARVSQARTRPPINSEIVATVDGFLRAASSTRGESYSVDAAFPICESFPQLFDSRITPDGLIDDSQAKTQSNPTTRIAAATRLSMAPAHGGLLRTAGEAFTRGAFAKLVAMYEKGDRGLDDEDRRALKESLEEAASRYGEPDYE</sequence>
<keyword evidence="4" id="KW-0496">Mitochondrion</keyword>
<evidence type="ECO:0000256" key="2">
    <source>
        <dbReference type="ARBA" id="ARBA00004173"/>
    </source>
</evidence>
<evidence type="ECO:0000259" key="5">
    <source>
        <dbReference type="Pfam" id="PF10644"/>
    </source>
</evidence>
<evidence type="ECO:0000313" key="8">
    <source>
        <dbReference type="Proteomes" id="UP001212152"/>
    </source>
</evidence>
<evidence type="ECO:0000256" key="4">
    <source>
        <dbReference type="ARBA" id="ARBA00023128"/>
    </source>
</evidence>
<gene>
    <name evidence="7" type="primary">MSTO1</name>
    <name evidence="7" type="ORF">HDU87_003638</name>
</gene>
<dbReference type="Pfam" id="PF14881">
    <property type="entry name" value="Tubulin_3"/>
    <property type="match status" value="1"/>
</dbReference>
<dbReference type="GO" id="GO:0005739">
    <property type="term" value="C:mitochondrion"/>
    <property type="evidence" value="ECO:0007669"/>
    <property type="project" value="UniProtKB-SubCell"/>
</dbReference>
<dbReference type="Gene3D" id="3.40.50.1440">
    <property type="entry name" value="Tubulin/FtsZ, GTPase domain"/>
    <property type="match status" value="1"/>
</dbReference>
<comment type="function">
    <text evidence="1">Involved in the partitioning of the mitochondrial organelle and mitochondrial DNA (mtDNA) inheritance.</text>
</comment>
<dbReference type="InterPro" id="IPR029209">
    <property type="entry name" value="DML1/Misato_tubulin"/>
</dbReference>
<dbReference type="PANTHER" id="PTHR13391">
    <property type="entry name" value="MITOCHONDRIAL DISTRIBUTION REGULATOR MISATO"/>
    <property type="match status" value="1"/>
</dbReference>
<organism evidence="7 8">
    <name type="scientific">Geranomyces variabilis</name>
    <dbReference type="NCBI Taxonomy" id="109894"/>
    <lineage>
        <taxon>Eukaryota</taxon>
        <taxon>Fungi</taxon>
        <taxon>Fungi incertae sedis</taxon>
        <taxon>Chytridiomycota</taxon>
        <taxon>Chytridiomycota incertae sedis</taxon>
        <taxon>Chytridiomycetes</taxon>
        <taxon>Spizellomycetales</taxon>
        <taxon>Powellomycetaceae</taxon>
        <taxon>Geranomyces</taxon>
    </lineage>
</organism>
<dbReference type="SUPFAM" id="SSF52490">
    <property type="entry name" value="Tubulin nucleotide-binding domain-like"/>
    <property type="match status" value="1"/>
</dbReference>
<dbReference type="Pfam" id="PF10644">
    <property type="entry name" value="Misat_Tub_SegII"/>
    <property type="match status" value="1"/>
</dbReference>
<evidence type="ECO:0000256" key="3">
    <source>
        <dbReference type="ARBA" id="ARBA00008507"/>
    </source>
</evidence>
<dbReference type="GO" id="GO:0007005">
    <property type="term" value="P:mitochondrion organization"/>
    <property type="evidence" value="ECO:0007669"/>
    <property type="project" value="InterPro"/>
</dbReference>